<sequence>MVGWEIELGEVNVIIKCFWLRMAFQVLRFFWCEIVGGLLEEEEEGSETLGVYTDFVCMYSVRLSYSVLQHTD</sequence>
<keyword evidence="2" id="KW-1185">Reference proteome</keyword>
<evidence type="ECO:0000313" key="2">
    <source>
        <dbReference type="Proteomes" id="UP001367508"/>
    </source>
</evidence>
<name>A0AAN9QVL1_CANGL</name>
<proteinExistence type="predicted"/>
<reference evidence="1 2" key="1">
    <citation type="submission" date="2024-01" db="EMBL/GenBank/DDBJ databases">
        <title>The genomes of 5 underutilized Papilionoideae crops provide insights into root nodulation and disease resistanc.</title>
        <authorList>
            <person name="Jiang F."/>
        </authorList>
    </citation>
    <scope>NUCLEOTIDE SEQUENCE [LARGE SCALE GENOMIC DNA]</scope>
    <source>
        <strain evidence="1">LVBAO_FW01</strain>
        <tissue evidence="1">Leaves</tissue>
    </source>
</reference>
<protein>
    <submittedName>
        <fullName evidence="1">Uncharacterized protein</fullName>
    </submittedName>
</protein>
<accession>A0AAN9QVL1</accession>
<dbReference type="AlphaFoldDB" id="A0AAN9QVL1"/>
<dbReference type="EMBL" id="JAYMYQ010000002">
    <property type="protein sequence ID" value="KAK7349562.1"/>
    <property type="molecule type" value="Genomic_DNA"/>
</dbReference>
<comment type="caution">
    <text evidence="1">The sequence shown here is derived from an EMBL/GenBank/DDBJ whole genome shotgun (WGS) entry which is preliminary data.</text>
</comment>
<organism evidence="1 2">
    <name type="scientific">Canavalia gladiata</name>
    <name type="common">Sword bean</name>
    <name type="synonym">Dolichos gladiatus</name>
    <dbReference type="NCBI Taxonomy" id="3824"/>
    <lineage>
        <taxon>Eukaryota</taxon>
        <taxon>Viridiplantae</taxon>
        <taxon>Streptophyta</taxon>
        <taxon>Embryophyta</taxon>
        <taxon>Tracheophyta</taxon>
        <taxon>Spermatophyta</taxon>
        <taxon>Magnoliopsida</taxon>
        <taxon>eudicotyledons</taxon>
        <taxon>Gunneridae</taxon>
        <taxon>Pentapetalae</taxon>
        <taxon>rosids</taxon>
        <taxon>fabids</taxon>
        <taxon>Fabales</taxon>
        <taxon>Fabaceae</taxon>
        <taxon>Papilionoideae</taxon>
        <taxon>50 kb inversion clade</taxon>
        <taxon>NPAAA clade</taxon>
        <taxon>indigoferoid/millettioid clade</taxon>
        <taxon>Phaseoleae</taxon>
        <taxon>Canavalia</taxon>
    </lineage>
</organism>
<dbReference type="Proteomes" id="UP001367508">
    <property type="component" value="Unassembled WGS sequence"/>
</dbReference>
<evidence type="ECO:0000313" key="1">
    <source>
        <dbReference type="EMBL" id="KAK7349562.1"/>
    </source>
</evidence>
<gene>
    <name evidence="1" type="ORF">VNO77_07018</name>
</gene>